<evidence type="ECO:0000313" key="6">
    <source>
        <dbReference type="EMBL" id="MEB3366581.1"/>
    </source>
</evidence>
<dbReference type="PANTHER" id="PTHR11647">
    <property type="entry name" value="HYDRANTOINASE/DIHYDROPYRIMIDINASE FAMILY MEMBER"/>
    <property type="match status" value="1"/>
</dbReference>
<dbReference type="Proteomes" id="UP001327093">
    <property type="component" value="Unassembled WGS sequence"/>
</dbReference>
<keyword evidence="3" id="KW-0479">Metal-binding</keyword>
<keyword evidence="7" id="KW-1185">Reference proteome</keyword>
<dbReference type="InterPro" id="IPR050378">
    <property type="entry name" value="Metallo-dep_Hydrolases_sf"/>
</dbReference>
<dbReference type="Gene3D" id="2.30.40.10">
    <property type="entry name" value="Urease, subunit C, domain 1"/>
    <property type="match status" value="1"/>
</dbReference>
<evidence type="ECO:0000256" key="3">
    <source>
        <dbReference type="ARBA" id="ARBA00022723"/>
    </source>
</evidence>
<dbReference type="SUPFAM" id="SSF51338">
    <property type="entry name" value="Composite domain of metallo-dependent hydrolases"/>
    <property type="match status" value="1"/>
</dbReference>
<comment type="cofactor">
    <cofactor evidence="1">
        <name>Zn(2+)</name>
        <dbReference type="ChEBI" id="CHEBI:29105"/>
    </cofactor>
</comment>
<evidence type="ECO:0000313" key="7">
    <source>
        <dbReference type="Proteomes" id="UP001327093"/>
    </source>
</evidence>
<dbReference type="InterPro" id="IPR006680">
    <property type="entry name" value="Amidohydro-rel"/>
</dbReference>
<proteinExistence type="inferred from homology"/>
<dbReference type="Gene3D" id="3.20.20.140">
    <property type="entry name" value="Metal-dependent hydrolases"/>
    <property type="match status" value="1"/>
</dbReference>
<sequence length="469" mass="49981">MTGGGELLVRGGTVVTDSWAAPADVLVRDGRIAALIEPGTGPRGLDEVDAAGKLVLPGGVDPHCHVGFTSGSYTTRDGYFQATTAAVFGGTTTIVDFAIPRPGESPAEALERQRAKAGQGVCDSALHACVTDWDETIPEQLRSFVADGVVTVKMFTTYRGETMADEDTILRVMTHLRDVGGMAVIHCESNHIIEDVQHQCAGGGHIGAGDHHRTRPELAEDAAVAGVLAIAESVRAAVYFVHQSTAAAVDQVVRARGRGIRAFTEAVTHHLVLDESKYADAHPERFVCCPPLRSAATVRELGVRLMAGEVTTVGSDHCCYDTAQKLERKDDVRHMPNGLPGVETRMPVMFSEFVVQRGLPAQRFVAMTSANPARLNGLYPRKGSLMPGADADIVVWDPGAVRTVDNTDLHMATDYSPFEGLAVTGAVSTVVVGGRVVVHRGELLDATPRGRHLRASQLWRPEVPAPAAL</sequence>
<dbReference type="Pfam" id="PF01979">
    <property type="entry name" value="Amidohydro_1"/>
    <property type="match status" value="1"/>
</dbReference>
<dbReference type="EC" id="3.5.2.2" evidence="6"/>
<dbReference type="RefSeq" id="WP_324264149.1">
    <property type="nucleotide sequence ID" value="NZ_JAWLNX010000002.1"/>
</dbReference>
<gene>
    <name evidence="6" type="primary">hydA</name>
    <name evidence="6" type="ORF">R4I43_04110</name>
</gene>
<dbReference type="InterPro" id="IPR011059">
    <property type="entry name" value="Metal-dep_hydrolase_composite"/>
</dbReference>
<evidence type="ECO:0000256" key="2">
    <source>
        <dbReference type="ARBA" id="ARBA00008829"/>
    </source>
</evidence>
<dbReference type="NCBIfam" id="TIGR02033">
    <property type="entry name" value="D-hydantoinase"/>
    <property type="match status" value="1"/>
</dbReference>
<dbReference type="SUPFAM" id="SSF51556">
    <property type="entry name" value="Metallo-dependent hydrolases"/>
    <property type="match status" value="1"/>
</dbReference>
<protein>
    <submittedName>
        <fullName evidence="6">Dihydropyrimidinase</fullName>
        <ecNumber evidence="6">3.5.2.2</ecNumber>
    </submittedName>
</protein>
<organism evidence="6 7">
    <name type="scientific">Saccharopolyspora mangrovi</name>
    <dbReference type="NCBI Taxonomy" id="3082379"/>
    <lineage>
        <taxon>Bacteria</taxon>
        <taxon>Bacillati</taxon>
        <taxon>Actinomycetota</taxon>
        <taxon>Actinomycetes</taxon>
        <taxon>Pseudonocardiales</taxon>
        <taxon>Pseudonocardiaceae</taxon>
        <taxon>Saccharopolyspora</taxon>
    </lineage>
</organism>
<evidence type="ECO:0000256" key="1">
    <source>
        <dbReference type="ARBA" id="ARBA00001947"/>
    </source>
</evidence>
<name>A0ABU6A4V9_9PSEU</name>
<comment type="caution">
    <text evidence="6">The sequence shown here is derived from an EMBL/GenBank/DDBJ whole genome shotgun (WGS) entry which is preliminary data.</text>
</comment>
<keyword evidence="4 6" id="KW-0378">Hydrolase</keyword>
<dbReference type="InterPro" id="IPR011778">
    <property type="entry name" value="Hydantoinase/dihydroPyrase"/>
</dbReference>
<dbReference type="InterPro" id="IPR032466">
    <property type="entry name" value="Metal_Hydrolase"/>
</dbReference>
<evidence type="ECO:0000259" key="5">
    <source>
        <dbReference type="Pfam" id="PF01979"/>
    </source>
</evidence>
<evidence type="ECO:0000256" key="4">
    <source>
        <dbReference type="ARBA" id="ARBA00022801"/>
    </source>
</evidence>
<feature type="domain" description="Amidohydrolase-related" evidence="5">
    <location>
        <begin position="54"/>
        <end position="437"/>
    </location>
</feature>
<dbReference type="EMBL" id="JAWLNX010000002">
    <property type="protein sequence ID" value="MEB3366581.1"/>
    <property type="molecule type" value="Genomic_DNA"/>
</dbReference>
<dbReference type="GO" id="GO:0004157">
    <property type="term" value="F:dihydropyrimidinase activity"/>
    <property type="evidence" value="ECO:0007669"/>
    <property type="project" value="UniProtKB-EC"/>
</dbReference>
<dbReference type="PANTHER" id="PTHR11647:SF1">
    <property type="entry name" value="COLLAPSIN RESPONSE MEDIATOR PROTEIN"/>
    <property type="match status" value="1"/>
</dbReference>
<accession>A0ABU6A4V9</accession>
<comment type="similarity">
    <text evidence="2">Belongs to the metallo-dependent hydrolases superfamily. Hydantoinase/dihydropyrimidinase family.</text>
</comment>
<reference evidence="6 7" key="1">
    <citation type="submission" date="2023-10" db="EMBL/GenBank/DDBJ databases">
        <title>Saccharopolyspora sp. nov., isolated from mangrove soil.</title>
        <authorList>
            <person name="Lu Y."/>
            <person name="Liu W."/>
        </authorList>
    </citation>
    <scope>NUCLEOTIDE SEQUENCE [LARGE SCALE GENOMIC DNA]</scope>
    <source>
        <strain evidence="6 7">S2-29</strain>
    </source>
</reference>